<proteinExistence type="inferred from homology"/>
<evidence type="ECO:0000256" key="3">
    <source>
        <dbReference type="RuleBase" id="RU003887"/>
    </source>
</evidence>
<comment type="caution">
    <text evidence="6">The sequence shown here is derived from an EMBL/GenBank/DDBJ whole genome shotgun (WGS) entry which is preliminary data.</text>
</comment>
<dbReference type="NCBIfam" id="TIGR00093">
    <property type="entry name" value="pseudouridine synthase"/>
    <property type="match status" value="1"/>
</dbReference>
<dbReference type="STRING" id="314283.MED297_15889"/>
<dbReference type="InterPro" id="IPR018496">
    <property type="entry name" value="PsdUridine_synth_RsuA/RluB_CS"/>
</dbReference>
<dbReference type="EC" id="5.4.99.-" evidence="3"/>
<dbReference type="Gene3D" id="3.30.70.1560">
    <property type="entry name" value="Alpha-L RNA-binding motif"/>
    <property type="match status" value="1"/>
</dbReference>
<dbReference type="AlphaFoldDB" id="A4BDP6"/>
<evidence type="ECO:0000256" key="2">
    <source>
        <dbReference type="ARBA" id="ARBA00023235"/>
    </source>
</evidence>
<dbReference type="GO" id="GO:0006364">
    <property type="term" value="P:rRNA processing"/>
    <property type="evidence" value="ECO:0007669"/>
    <property type="project" value="UniProtKB-ARBA"/>
</dbReference>
<dbReference type="Gene3D" id="3.30.70.580">
    <property type="entry name" value="Pseudouridine synthase I, catalytic domain, N-terminal subdomain"/>
    <property type="match status" value="1"/>
</dbReference>
<name>A4BDP6_9GAMM</name>
<dbReference type="SUPFAM" id="SSF55120">
    <property type="entry name" value="Pseudouridine synthase"/>
    <property type="match status" value="1"/>
</dbReference>
<dbReference type="GO" id="GO:0003723">
    <property type="term" value="F:RNA binding"/>
    <property type="evidence" value="ECO:0007669"/>
    <property type="project" value="InterPro"/>
</dbReference>
<evidence type="ECO:0000256" key="1">
    <source>
        <dbReference type="ARBA" id="ARBA00008348"/>
    </source>
</evidence>
<feature type="region of interest" description="Disordered" evidence="4">
    <location>
        <begin position="193"/>
        <end position="228"/>
    </location>
</feature>
<keyword evidence="7" id="KW-1185">Reference proteome</keyword>
<organism evidence="6 7">
    <name type="scientific">Reinekea blandensis MED297</name>
    <dbReference type="NCBI Taxonomy" id="314283"/>
    <lineage>
        <taxon>Bacteria</taxon>
        <taxon>Pseudomonadati</taxon>
        <taxon>Pseudomonadota</taxon>
        <taxon>Gammaproteobacteria</taxon>
        <taxon>Oceanospirillales</taxon>
        <taxon>Saccharospirillaceae</taxon>
        <taxon>Reinekea</taxon>
    </lineage>
</organism>
<dbReference type="OrthoDB" id="9807213at2"/>
<dbReference type="InterPro" id="IPR000748">
    <property type="entry name" value="PsdUridine_synth_RsuA/RluB/E/F"/>
</dbReference>
<dbReference type="Pfam" id="PF00849">
    <property type="entry name" value="PseudoU_synth_2"/>
    <property type="match status" value="1"/>
</dbReference>
<dbReference type="InterPro" id="IPR020103">
    <property type="entry name" value="PsdUridine_synth_cat_dom_sf"/>
</dbReference>
<comment type="similarity">
    <text evidence="1 3">Belongs to the pseudouridine synthase RsuA family.</text>
</comment>
<dbReference type="HOGENOM" id="CLU_024979_8_1_6"/>
<evidence type="ECO:0000259" key="5">
    <source>
        <dbReference type="Pfam" id="PF00849"/>
    </source>
</evidence>
<dbReference type="PANTHER" id="PTHR47683:SF2">
    <property type="entry name" value="RNA-BINDING S4 DOMAIN-CONTAINING PROTEIN"/>
    <property type="match status" value="1"/>
</dbReference>
<dbReference type="InterPro" id="IPR006145">
    <property type="entry name" value="PsdUridine_synth_RsuA/RluA"/>
</dbReference>
<dbReference type="InterPro" id="IPR042092">
    <property type="entry name" value="PsdUridine_s_RsuA/RluB/E/F_cat"/>
</dbReference>
<evidence type="ECO:0000256" key="4">
    <source>
        <dbReference type="SAM" id="MobiDB-lite"/>
    </source>
</evidence>
<keyword evidence="2 3" id="KW-0413">Isomerase</keyword>
<dbReference type="GO" id="GO:0009982">
    <property type="term" value="F:pseudouridine synthase activity"/>
    <property type="evidence" value="ECO:0007669"/>
    <property type="project" value="InterPro"/>
</dbReference>
<accession>A4BDP6</accession>
<dbReference type="InterPro" id="IPR020094">
    <property type="entry name" value="TruA/RsuA/RluB/E/F_N"/>
</dbReference>
<dbReference type="PANTHER" id="PTHR47683">
    <property type="entry name" value="PSEUDOURIDINE SYNTHASE FAMILY PROTEIN-RELATED"/>
    <property type="match status" value="1"/>
</dbReference>
<protein>
    <recommendedName>
        <fullName evidence="3">Pseudouridine synthase</fullName>
        <ecNumber evidence="3">5.4.99.-</ecNumber>
    </recommendedName>
</protein>
<dbReference type="EMBL" id="AAOE01000008">
    <property type="protein sequence ID" value="EAR09655.1"/>
    <property type="molecule type" value="Genomic_DNA"/>
</dbReference>
<evidence type="ECO:0000313" key="7">
    <source>
        <dbReference type="Proteomes" id="UP000005953"/>
    </source>
</evidence>
<feature type="domain" description="Pseudouridine synthase RsuA/RluA-like" evidence="5">
    <location>
        <begin position="4"/>
        <end position="149"/>
    </location>
</feature>
<reference evidence="6 7" key="1">
    <citation type="submission" date="2006-02" db="EMBL/GenBank/DDBJ databases">
        <authorList>
            <person name="Pinhassi J."/>
            <person name="Pedros-Alio C."/>
            <person name="Ferriera S."/>
            <person name="Johnson J."/>
            <person name="Kravitz S."/>
            <person name="Halpern A."/>
            <person name="Remington K."/>
            <person name="Beeson K."/>
            <person name="Tran B."/>
            <person name="Rogers Y.-H."/>
            <person name="Friedman R."/>
            <person name="Venter J.C."/>
        </authorList>
    </citation>
    <scope>NUCLEOTIDE SEQUENCE [LARGE SCALE GENOMIC DNA]</scope>
    <source>
        <strain evidence="6 7">MED297</strain>
    </source>
</reference>
<dbReference type="InterPro" id="IPR050343">
    <property type="entry name" value="RsuA_PseudoU_synthase"/>
</dbReference>
<evidence type="ECO:0000313" key="6">
    <source>
        <dbReference type="EMBL" id="EAR09655.1"/>
    </source>
</evidence>
<dbReference type="Proteomes" id="UP000005953">
    <property type="component" value="Unassembled WGS sequence"/>
</dbReference>
<dbReference type="GO" id="GO:0140098">
    <property type="term" value="F:catalytic activity, acting on RNA"/>
    <property type="evidence" value="ECO:0007669"/>
    <property type="project" value="UniProtKB-ARBA"/>
</dbReference>
<gene>
    <name evidence="6" type="ORF">MED297_15889</name>
</gene>
<dbReference type="PROSITE" id="PS01149">
    <property type="entry name" value="PSI_RSU"/>
    <property type="match status" value="1"/>
</dbReference>
<dbReference type="GO" id="GO:0001522">
    <property type="term" value="P:pseudouridine synthesis"/>
    <property type="evidence" value="ECO:0007669"/>
    <property type="project" value="InterPro"/>
</dbReference>
<sequence length="228" mass="26291">MSRYLLFNKPFQVLTQFTDPDNRQTLADFIDVPEVYSAGRLDYDSEGLLLLTDDGALIHSMMNPRFKTPKTYLAQVEGDITDEAIRRLESGLQLKDGPTLPAKARRVSEPAWLWPRQPPIRERATIPASWVELTLVEGRNRQVRRMTAAVGFPTLRLIRVALAELTVESLSVGQYKEVDRELIVDNGIKWQIKKSSPKAAHSKHQTTVKRQDRRRHRNRRPQSRNRKV</sequence>
<dbReference type="RefSeq" id="WP_008043364.1">
    <property type="nucleotide sequence ID" value="NZ_CH724150.1"/>
</dbReference>